<evidence type="ECO:0000256" key="11">
    <source>
        <dbReference type="ARBA" id="ARBA00023225"/>
    </source>
</evidence>
<dbReference type="InterPro" id="IPR020006">
    <property type="entry name" value="FlhF"/>
</dbReference>
<evidence type="ECO:0000256" key="1">
    <source>
        <dbReference type="ARBA" id="ARBA00004413"/>
    </source>
</evidence>
<keyword evidence="11" id="KW-1006">Bacterial flagellum protein export</keyword>
<evidence type="ECO:0000256" key="10">
    <source>
        <dbReference type="ARBA" id="ARBA00023136"/>
    </source>
</evidence>
<evidence type="ECO:0000259" key="15">
    <source>
        <dbReference type="SMART" id="SM00382"/>
    </source>
</evidence>
<keyword evidence="4" id="KW-0813">Transport</keyword>
<evidence type="ECO:0000256" key="6">
    <source>
        <dbReference type="ARBA" id="ARBA00022741"/>
    </source>
</evidence>
<comment type="subcellular location">
    <subcellularLocation>
        <location evidence="1">Cell membrane</location>
        <topology evidence="1">Peripheral membrane protein</topology>
        <orientation evidence="1">Cytoplasmic side</orientation>
    </subcellularLocation>
</comment>
<evidence type="ECO:0000256" key="7">
    <source>
        <dbReference type="ARBA" id="ARBA00022795"/>
    </source>
</evidence>
<keyword evidence="6" id="KW-0547">Nucleotide-binding</keyword>
<organism evidence="17 18">
    <name type="scientific">Salinicola endophyticus</name>
    <dbReference type="NCBI Taxonomy" id="1949083"/>
    <lineage>
        <taxon>Bacteria</taxon>
        <taxon>Pseudomonadati</taxon>
        <taxon>Pseudomonadota</taxon>
        <taxon>Gammaproteobacteria</taxon>
        <taxon>Oceanospirillales</taxon>
        <taxon>Halomonadaceae</taxon>
        <taxon>Salinicola</taxon>
    </lineage>
</organism>
<evidence type="ECO:0000256" key="12">
    <source>
        <dbReference type="ARBA" id="ARBA00025337"/>
    </source>
</evidence>
<dbReference type="InterPro" id="IPR047040">
    <property type="entry name" value="FlhF__GTPase_dom"/>
</dbReference>
<keyword evidence="17" id="KW-0282">Flagellum</keyword>
<keyword evidence="17" id="KW-0969">Cilium</keyword>
<sequence length="770" mass="83646">MPVRIGRRGAARRVMGVQRFTGANTREAMRQVRQALGEDVLILSNRVVDGGVEIVAMSEQAHAQALAGPAAADAEGDGASTDEATAAESPAAWEAFNRRMLEDMRALLRETSSPAPAPGQQVRDAILRQLSQAGFSHVLCETLLETLPAALLEESAEEAETPAWQAWLERQLAARLEVLESEEALFEAGGLFALVGPTGAGKTTTTAKLAARYVMRHGPREAALVTTDSYRIGAAEQLRIYARLLGVEVHALDEQGDLGALLGRLAQPRRGLMGRSGGKRMMVIDTVGMSQRDQRLMGEIARLGAAPVSVRRLLVLDAARHGDTLEQVVEAWQRASQEAGEPLWGCILTKLDEAARLGPVLDVLMRHGLKLCYLSRGQRVPEDLEPVERDVLLREALAQGGESPFSRVTGSAPAAPAQARQQALSQGVLRQGEALEATLSTLRRQVQGMAWLEHAWPRNHGAESGAFAARMMSASRQAGLRGEGAPRALWWSKPTPVRGQGQAMPLVALDAQGMPQPLVWPRHELPAGDDARFAWADSLGAEWHLLNQLPDVELLAGLDVQRRSWLAATSASRRVRHSGEWLRLDEALALGEAQPGITMFHRGRQARLDLRRLETTLAKRRGDSEGLPVIAWEGTWHDEADGRQLGRRFWIGSARTGFDSGSRLAAALALEGLPSLTQQAERLLKTRRPELEERAHRWQLAAALAALALHLAQAEAGWATDVRARLSDIAQRRCGRRPKALLEGLMDALSAHQTLRRAKGMAGAATDAGR</sequence>
<evidence type="ECO:0000256" key="13">
    <source>
        <dbReference type="NCBIfam" id="TIGR03499"/>
    </source>
</evidence>
<keyword evidence="10" id="KW-0472">Membrane</keyword>
<keyword evidence="9" id="KW-0342">GTP-binding</keyword>
<keyword evidence="8" id="KW-0653">Protein transport</keyword>
<dbReference type="NCBIfam" id="TIGR03499">
    <property type="entry name" value="FlhF"/>
    <property type="match status" value="1"/>
</dbReference>
<dbReference type="EMBL" id="CP035631">
    <property type="protein sequence ID" value="WFF40518.1"/>
    <property type="molecule type" value="Genomic_DNA"/>
</dbReference>
<dbReference type="InterPro" id="IPR027417">
    <property type="entry name" value="P-loop_NTPase"/>
</dbReference>
<accession>A0ABY8FCH2</accession>
<feature type="domain" description="SRP54-type proteins GTP-binding" evidence="16">
    <location>
        <begin position="189"/>
        <end position="398"/>
    </location>
</feature>
<keyword evidence="7" id="KW-1005">Bacterial flagellum biogenesis</keyword>
<evidence type="ECO:0000256" key="3">
    <source>
        <dbReference type="ARBA" id="ARBA00014919"/>
    </source>
</evidence>
<gene>
    <name evidence="17" type="primary">flhF</name>
    <name evidence="17" type="ORF">EVC62_02805</name>
</gene>
<keyword evidence="5" id="KW-1003">Cell membrane</keyword>
<protein>
    <recommendedName>
        <fullName evidence="3 13">Flagellar biosynthesis protein FlhF</fullName>
    </recommendedName>
</protein>
<dbReference type="SUPFAM" id="SSF52540">
    <property type="entry name" value="P-loop containing nucleoside triphosphate hydrolases"/>
    <property type="match status" value="1"/>
</dbReference>
<evidence type="ECO:0000256" key="5">
    <source>
        <dbReference type="ARBA" id="ARBA00022475"/>
    </source>
</evidence>
<dbReference type="Pfam" id="PF00448">
    <property type="entry name" value="SRP54"/>
    <property type="match status" value="1"/>
</dbReference>
<comment type="similarity">
    <text evidence="2">Belongs to the GTP-binding SRP family.</text>
</comment>
<keyword evidence="17" id="KW-0966">Cell projection</keyword>
<dbReference type="Gene3D" id="3.40.50.300">
    <property type="entry name" value="P-loop containing nucleotide triphosphate hydrolases"/>
    <property type="match status" value="1"/>
</dbReference>
<feature type="domain" description="AAA+ ATPase" evidence="15">
    <location>
        <begin position="188"/>
        <end position="371"/>
    </location>
</feature>
<dbReference type="SMART" id="SM00962">
    <property type="entry name" value="SRP54"/>
    <property type="match status" value="1"/>
</dbReference>
<evidence type="ECO:0000256" key="4">
    <source>
        <dbReference type="ARBA" id="ARBA00022448"/>
    </source>
</evidence>
<feature type="region of interest" description="Disordered" evidence="14">
    <location>
        <begin position="67"/>
        <end position="88"/>
    </location>
</feature>
<evidence type="ECO:0000313" key="17">
    <source>
        <dbReference type="EMBL" id="WFF40518.1"/>
    </source>
</evidence>
<reference evidence="17 18" key="1">
    <citation type="submission" date="2019-01" db="EMBL/GenBank/DDBJ databases">
        <title>Genome sequence of Salinicola endophyticus REST5.</title>
        <authorList>
            <person name="Nascimento F.X."/>
        </authorList>
    </citation>
    <scope>NUCLEOTIDE SEQUENCE [LARGE SCALE GENOMIC DNA]</scope>
    <source>
        <strain evidence="17 18">REST5</strain>
    </source>
</reference>
<dbReference type="Proteomes" id="UP001321526">
    <property type="component" value="Chromosome"/>
</dbReference>
<dbReference type="CDD" id="cd17873">
    <property type="entry name" value="FlhF"/>
    <property type="match status" value="1"/>
</dbReference>
<proteinExistence type="inferred from homology"/>
<evidence type="ECO:0000259" key="16">
    <source>
        <dbReference type="SMART" id="SM00962"/>
    </source>
</evidence>
<evidence type="ECO:0000313" key="18">
    <source>
        <dbReference type="Proteomes" id="UP001321526"/>
    </source>
</evidence>
<dbReference type="InterPro" id="IPR003593">
    <property type="entry name" value="AAA+_ATPase"/>
</dbReference>
<name>A0ABY8FCH2_9GAMM</name>
<dbReference type="InterPro" id="IPR000897">
    <property type="entry name" value="SRP54_GTPase_dom"/>
</dbReference>
<evidence type="ECO:0000256" key="8">
    <source>
        <dbReference type="ARBA" id="ARBA00022927"/>
    </source>
</evidence>
<evidence type="ECO:0000256" key="2">
    <source>
        <dbReference type="ARBA" id="ARBA00008531"/>
    </source>
</evidence>
<evidence type="ECO:0000256" key="14">
    <source>
        <dbReference type="SAM" id="MobiDB-lite"/>
    </source>
</evidence>
<dbReference type="PANTHER" id="PTHR43134">
    <property type="entry name" value="SIGNAL RECOGNITION PARTICLE RECEPTOR SUBUNIT ALPHA"/>
    <property type="match status" value="1"/>
</dbReference>
<dbReference type="SMART" id="SM00382">
    <property type="entry name" value="AAA"/>
    <property type="match status" value="1"/>
</dbReference>
<evidence type="ECO:0000256" key="9">
    <source>
        <dbReference type="ARBA" id="ARBA00023134"/>
    </source>
</evidence>
<dbReference type="PANTHER" id="PTHR43134:SF3">
    <property type="entry name" value="FLAGELLAR BIOSYNTHESIS PROTEIN FLHF"/>
    <property type="match status" value="1"/>
</dbReference>
<comment type="function">
    <text evidence="12">Necessary for flagellar biosynthesis. May be involved in translocation of the flagellum.</text>
</comment>
<keyword evidence="18" id="KW-1185">Reference proteome</keyword>